<evidence type="ECO:0000313" key="2">
    <source>
        <dbReference type="EMBL" id="WUR02141.1"/>
    </source>
</evidence>
<dbReference type="GeneID" id="90539945"/>
<feature type="signal peptide" evidence="1">
    <location>
        <begin position="1"/>
        <end position="17"/>
    </location>
</feature>
<protein>
    <submittedName>
        <fullName evidence="2">Uncharacterized protein</fullName>
    </submittedName>
</protein>
<dbReference type="KEGG" id="vnx:VNE69_01080"/>
<dbReference type="Proteomes" id="UP001334084">
    <property type="component" value="Chromosome 1"/>
</dbReference>
<dbReference type="AlphaFoldDB" id="A0AAX4J885"/>
<organism evidence="2 3">
    <name type="scientific">Vairimorpha necatrix</name>
    <dbReference type="NCBI Taxonomy" id="6039"/>
    <lineage>
        <taxon>Eukaryota</taxon>
        <taxon>Fungi</taxon>
        <taxon>Fungi incertae sedis</taxon>
        <taxon>Microsporidia</taxon>
        <taxon>Nosematidae</taxon>
        <taxon>Vairimorpha</taxon>
    </lineage>
</organism>
<accession>A0AAX4J885</accession>
<dbReference type="EMBL" id="CP142726">
    <property type="protein sequence ID" value="WUR02141.1"/>
    <property type="molecule type" value="Genomic_DNA"/>
</dbReference>
<proteinExistence type="predicted"/>
<name>A0AAX4J885_9MICR</name>
<keyword evidence="3" id="KW-1185">Reference proteome</keyword>
<reference evidence="2" key="1">
    <citation type="journal article" date="2024" name="BMC Genomics">
        <title>Functional annotation of a divergent genome using sequence and structure-based similarity.</title>
        <authorList>
            <person name="Svedberg D."/>
            <person name="Winiger R.R."/>
            <person name="Berg A."/>
            <person name="Sharma H."/>
            <person name="Tellgren-Roth C."/>
            <person name="Debrunner-Vossbrinck B.A."/>
            <person name="Vossbrinck C.R."/>
            <person name="Barandun J."/>
        </authorList>
    </citation>
    <scope>NUCLEOTIDE SEQUENCE</scope>
    <source>
        <strain evidence="2">Illinois isolate</strain>
    </source>
</reference>
<gene>
    <name evidence="2" type="ORF">VNE69_01080</name>
</gene>
<evidence type="ECO:0000256" key="1">
    <source>
        <dbReference type="SAM" id="SignalP"/>
    </source>
</evidence>
<dbReference type="RefSeq" id="XP_065328286.1">
    <property type="nucleotide sequence ID" value="XM_065472214.1"/>
</dbReference>
<sequence length="240" mass="28947">MFLIMVLFILNIQKIKATVKNYTGILTQETMNVDQLTKVQSQDEKLHNCKINNMDHEKKSLKILFDALLEKTTFPLKSQLSWPKEPNQEEYEINREDIQFDLFMNALYENCDEKARTGKQLAVYNLVYSFAKKTKLIHEELMRVDYNIIKIDLNMLKRIFKNYCHIVMNKVNNLQVEQIFKKTDYQLLIYYMRCCYFRKFNFSALFDENEEITPKWPHKRTLHFIYFTIPLIAYFLASVW</sequence>
<evidence type="ECO:0000313" key="3">
    <source>
        <dbReference type="Proteomes" id="UP001334084"/>
    </source>
</evidence>
<keyword evidence="1" id="KW-0732">Signal</keyword>
<feature type="chain" id="PRO_5043915244" evidence="1">
    <location>
        <begin position="18"/>
        <end position="240"/>
    </location>
</feature>